<dbReference type="Proteomes" id="UP000003684">
    <property type="component" value="Unassembled WGS sequence"/>
</dbReference>
<dbReference type="AlphaFoldDB" id="D1YIK7"/>
<gene>
    <name evidence="1" type="ORF">HMPREF9209_0778</name>
</gene>
<reference evidence="1 2" key="1">
    <citation type="submission" date="2009-12" db="EMBL/GenBank/DDBJ databases">
        <title>Genome Sequence of Lactobacillus gasseri 224-1.</title>
        <authorList>
            <person name="Durkin A.S."/>
            <person name="Madupu R."/>
            <person name="Torralba M."/>
            <person name="Methe B."/>
            <person name="Sutton G."/>
            <person name="Strausberg R.L."/>
            <person name="Nelson K.E."/>
        </authorList>
    </citation>
    <scope>NUCLEOTIDE SEQUENCE [LARGE SCALE GENOMIC DNA]</scope>
    <source>
        <strain evidence="1 2">224-1</strain>
    </source>
</reference>
<dbReference type="Pfam" id="PF07751">
    <property type="entry name" value="Abi_2"/>
    <property type="match status" value="1"/>
</dbReference>
<dbReference type="InterPro" id="IPR011664">
    <property type="entry name" value="Abi_system_AbiD/AbiF-like"/>
</dbReference>
<evidence type="ECO:0008006" key="3">
    <source>
        <dbReference type="Google" id="ProtNLM"/>
    </source>
</evidence>
<evidence type="ECO:0000313" key="1">
    <source>
        <dbReference type="EMBL" id="EFB62605.1"/>
    </source>
</evidence>
<accession>D1YIK7</accession>
<dbReference type="EMBL" id="ADFT01000013">
    <property type="protein sequence ID" value="EFB62605.1"/>
    <property type="molecule type" value="Genomic_DNA"/>
</dbReference>
<name>D1YIK7_LACGS</name>
<organism evidence="1 2">
    <name type="scientific">Lactobacillus gasseri 224-1</name>
    <dbReference type="NCBI Taxonomy" id="679196"/>
    <lineage>
        <taxon>Bacteria</taxon>
        <taxon>Bacillati</taxon>
        <taxon>Bacillota</taxon>
        <taxon>Bacilli</taxon>
        <taxon>Lactobacillales</taxon>
        <taxon>Lactobacillaceae</taxon>
        <taxon>Lactobacillus</taxon>
    </lineage>
</organism>
<evidence type="ECO:0000313" key="2">
    <source>
        <dbReference type="Proteomes" id="UP000003684"/>
    </source>
</evidence>
<comment type="caution">
    <text evidence="1">The sequence shown here is derived from an EMBL/GenBank/DDBJ whole genome shotgun (WGS) entry which is preliminary data.</text>
</comment>
<protein>
    <recommendedName>
        <fullName evidence="3">Abi-like protein</fullName>
    </recommendedName>
</protein>
<sequence length="83" mass="9974">MKEFKNIDEQIEVLKNRGLVFKDLDLAKRYLLTNNYYNIINGYGKYFQNNTDLFIKGTTFDEVRSLYFCDKQLKQAFLILSRM</sequence>
<proteinExistence type="predicted"/>